<comment type="similarity">
    <text evidence="2">Belongs to the periplasmic pilus chaperone family.</text>
</comment>
<dbReference type="RefSeq" id="WP_181375149.1">
    <property type="nucleotide sequence ID" value="NZ_KT351734.1"/>
</dbReference>
<dbReference type="Gene3D" id="2.60.40.10">
    <property type="entry name" value="Immunoglobulins"/>
    <property type="match status" value="2"/>
</dbReference>
<feature type="domain" description="Pili assembly chaperone N-terminal" evidence="6">
    <location>
        <begin position="52"/>
        <end position="183"/>
    </location>
</feature>
<keyword evidence="3" id="KW-0732">Signal</keyword>
<evidence type="ECO:0000256" key="2">
    <source>
        <dbReference type="ARBA" id="ARBA00007399"/>
    </source>
</evidence>
<accession>A0A0N9MZ81</accession>
<dbReference type="InterPro" id="IPR016148">
    <property type="entry name" value="Pili_assmbl_chaperone_C"/>
</dbReference>
<dbReference type="AlphaFoldDB" id="A0A0N9MZ81"/>
<dbReference type="InterPro" id="IPR016147">
    <property type="entry name" value="Pili_assmbl_chaperone_N"/>
</dbReference>
<evidence type="ECO:0000256" key="4">
    <source>
        <dbReference type="ARBA" id="ARBA00022764"/>
    </source>
</evidence>
<dbReference type="PANTHER" id="PTHR30251">
    <property type="entry name" value="PILUS ASSEMBLY CHAPERONE"/>
    <property type="match status" value="1"/>
</dbReference>
<evidence type="ECO:0000256" key="5">
    <source>
        <dbReference type="ARBA" id="ARBA00023186"/>
    </source>
</evidence>
<geneLocation type="plasmid" evidence="8">
    <name>Drgb3</name>
</geneLocation>
<reference evidence="8" key="2">
    <citation type="submission" date="2015-07" db="EMBL/GenBank/DDBJ databases">
        <authorList>
            <person name="Welte C."/>
            <person name="de Graaf R."/>
            <person name="van den Bosch T.J.M."/>
            <person name="Op den Camp H."/>
            <person name="van Dam N."/>
            <person name="Jetten M."/>
        </authorList>
    </citation>
    <scope>NUCLEOTIDE SEQUENCE</scope>
    <source>
        <plasmid evidence="8">Drgb3</plasmid>
    </source>
</reference>
<dbReference type="InterPro" id="IPR036316">
    <property type="entry name" value="Pili_assmbl_chap_C_dom_sf"/>
</dbReference>
<dbReference type="Pfam" id="PF00345">
    <property type="entry name" value="PapD_N"/>
    <property type="match status" value="1"/>
</dbReference>
<evidence type="ECO:0000313" key="8">
    <source>
        <dbReference type="EMBL" id="ALG88654.1"/>
    </source>
</evidence>
<evidence type="ECO:0000259" key="6">
    <source>
        <dbReference type="Pfam" id="PF00345"/>
    </source>
</evidence>
<dbReference type="Pfam" id="PF02753">
    <property type="entry name" value="PapD_C"/>
    <property type="match status" value="1"/>
</dbReference>
<dbReference type="GO" id="GO:0030288">
    <property type="term" value="C:outer membrane-bounded periplasmic space"/>
    <property type="evidence" value="ECO:0007669"/>
    <property type="project" value="InterPro"/>
</dbReference>
<dbReference type="GO" id="GO:0071555">
    <property type="term" value="P:cell wall organization"/>
    <property type="evidence" value="ECO:0007669"/>
    <property type="project" value="InterPro"/>
</dbReference>
<organism evidence="8">
    <name type="scientific">Pectobacterium carotovorum</name>
    <name type="common">Erwinia carotovora</name>
    <dbReference type="NCBI Taxonomy" id="554"/>
    <lineage>
        <taxon>Bacteria</taxon>
        <taxon>Pseudomonadati</taxon>
        <taxon>Pseudomonadota</taxon>
        <taxon>Gammaproteobacteria</taxon>
        <taxon>Enterobacterales</taxon>
        <taxon>Pectobacteriaceae</taxon>
        <taxon>Pectobacterium</taxon>
    </lineage>
</organism>
<keyword evidence="8" id="KW-0614">Plasmid</keyword>
<proteinExistence type="inferred from homology"/>
<feature type="domain" description="Pili assembly chaperone C-terminal" evidence="7">
    <location>
        <begin position="207"/>
        <end position="264"/>
    </location>
</feature>
<keyword evidence="5" id="KW-0143">Chaperone</keyword>
<evidence type="ECO:0000256" key="1">
    <source>
        <dbReference type="ARBA" id="ARBA00004418"/>
    </source>
</evidence>
<name>A0A0N9MZ81_PECCA</name>
<dbReference type="InterPro" id="IPR001829">
    <property type="entry name" value="Pili_assmbl_chaperone_bac"/>
</dbReference>
<dbReference type="SUPFAM" id="SSF49354">
    <property type="entry name" value="PapD-like"/>
    <property type="match status" value="1"/>
</dbReference>
<dbReference type="EMBL" id="KT351734">
    <property type="protein sequence ID" value="ALG88654.1"/>
    <property type="molecule type" value="Genomic_DNA"/>
</dbReference>
<protein>
    <submittedName>
        <fullName evidence="8">Chaperone protein FimC</fullName>
    </submittedName>
</protein>
<dbReference type="InterPro" id="IPR013783">
    <property type="entry name" value="Ig-like_fold"/>
</dbReference>
<sequence length="273" mass="30332">MNSGTPFVYHVRGAFTDRFWQGDHRVTGLLLVLCATLFATQVYGANVVNKNGITLQATRMVYPEQAKNGITFTVTNNTAQPYLLQSRVIPWMAEPTNTALAQQVHQDTRGGPFIVLPPLKRFEPAEALTLRIQLTRNTLPTDRESVFVLSLKAIPGQSSSAETPRLVLAMQNDLKLFYRPKDLPEYSAVQLAQQLRFQRQGSSLKVINPTPYYMTFHLLSVGGRAVDAGASLLLVSPFGEQAYPLPTSDQGEITWQLIDGMGDVTPVQRRTLK</sequence>
<evidence type="ECO:0000256" key="3">
    <source>
        <dbReference type="ARBA" id="ARBA00022729"/>
    </source>
</evidence>
<evidence type="ECO:0000259" key="7">
    <source>
        <dbReference type="Pfam" id="PF02753"/>
    </source>
</evidence>
<dbReference type="PRINTS" id="PR00969">
    <property type="entry name" value="CHAPERONPILI"/>
</dbReference>
<keyword evidence="4" id="KW-0574">Periplasm</keyword>
<comment type="subcellular location">
    <subcellularLocation>
        <location evidence="1">Periplasm</location>
    </subcellularLocation>
</comment>
<dbReference type="InterPro" id="IPR050643">
    <property type="entry name" value="Periplasmic_pilus_chap"/>
</dbReference>
<reference evidence="8" key="1">
    <citation type="journal article" date="2015" name="Environ. Microbiol.">
        <title>Plasmids from the gut microbiome of cabbage root fly larvae encode SaxA that catalyses the conversion of the plant toxin 2-phenylethyl isothiocyanate.</title>
        <authorList>
            <person name="Welte C.U."/>
            <person name="de Graaf R.M."/>
            <person name="van den Bosch T.J."/>
            <person name="Op den Camp H.J."/>
            <person name="van Dam N.M."/>
            <person name="Jetten M.S."/>
        </authorList>
    </citation>
    <scope>NUCLEOTIDE SEQUENCE</scope>
    <source>
        <plasmid evidence="8">Drgb3</plasmid>
    </source>
</reference>
<dbReference type="SUPFAM" id="SSF49584">
    <property type="entry name" value="Periplasmic chaperone C-domain"/>
    <property type="match status" value="1"/>
</dbReference>
<dbReference type="InterPro" id="IPR008962">
    <property type="entry name" value="PapD-like_sf"/>
</dbReference>
<dbReference type="PANTHER" id="PTHR30251:SF2">
    <property type="entry name" value="FIMBRIAL CHAPERONE YADV-RELATED"/>
    <property type="match status" value="1"/>
</dbReference>